<dbReference type="PROSITE" id="PS51118">
    <property type="entry name" value="HTH_HXLR"/>
    <property type="match status" value="1"/>
</dbReference>
<protein>
    <submittedName>
        <fullName evidence="5">Helix-turn-helix transcriptional regulator</fullName>
    </submittedName>
</protein>
<reference evidence="5" key="1">
    <citation type="submission" date="2020-12" db="EMBL/GenBank/DDBJ databases">
        <title>Marinomonas arctica sp. nov., a psychrotolerant bacterium isolated from the Arctic.</title>
        <authorList>
            <person name="Zhang Y."/>
        </authorList>
    </citation>
    <scope>NUCLEOTIDE SEQUENCE</scope>
    <source>
        <strain evidence="5">C1424</strain>
    </source>
</reference>
<dbReference type="InterPro" id="IPR036388">
    <property type="entry name" value="WH-like_DNA-bd_sf"/>
</dbReference>
<evidence type="ECO:0000256" key="2">
    <source>
        <dbReference type="ARBA" id="ARBA00023125"/>
    </source>
</evidence>
<evidence type="ECO:0000256" key="1">
    <source>
        <dbReference type="ARBA" id="ARBA00023015"/>
    </source>
</evidence>
<evidence type="ECO:0000259" key="4">
    <source>
        <dbReference type="PROSITE" id="PS51118"/>
    </source>
</evidence>
<keyword evidence="1" id="KW-0805">Transcription regulation</keyword>
<dbReference type="Gene3D" id="1.10.10.10">
    <property type="entry name" value="Winged helix-like DNA-binding domain superfamily/Winged helix DNA-binding domain"/>
    <property type="match status" value="1"/>
</dbReference>
<comment type="caution">
    <text evidence="5">The sequence shown here is derived from an EMBL/GenBank/DDBJ whole genome shotgun (WGS) entry which is preliminary data.</text>
</comment>
<dbReference type="GO" id="GO:0003677">
    <property type="term" value="F:DNA binding"/>
    <property type="evidence" value="ECO:0007669"/>
    <property type="project" value="UniProtKB-KW"/>
</dbReference>
<dbReference type="PANTHER" id="PTHR33204">
    <property type="entry name" value="TRANSCRIPTIONAL REGULATOR, MARR FAMILY"/>
    <property type="match status" value="1"/>
</dbReference>
<proteinExistence type="predicted"/>
<dbReference type="SUPFAM" id="SSF46785">
    <property type="entry name" value="Winged helix' DNA-binding domain"/>
    <property type="match status" value="1"/>
</dbReference>
<name>A0A934JSM0_9GAMM</name>
<organism evidence="5 6">
    <name type="scientific">Marinomonas transparens</name>
    <dbReference type="NCBI Taxonomy" id="2795388"/>
    <lineage>
        <taxon>Bacteria</taxon>
        <taxon>Pseudomonadati</taxon>
        <taxon>Pseudomonadota</taxon>
        <taxon>Gammaproteobacteria</taxon>
        <taxon>Oceanospirillales</taxon>
        <taxon>Oceanospirillaceae</taxon>
        <taxon>Marinomonas</taxon>
    </lineage>
</organism>
<dbReference type="AlphaFoldDB" id="A0A934JSM0"/>
<dbReference type="Proteomes" id="UP000628710">
    <property type="component" value="Unassembled WGS sequence"/>
</dbReference>
<sequence>MVFNTIVVEGRPMTSRKETTQSAERTLCPMPQIAKLIGGKWKLIVLQILIFHGTHRFNELRRKIEGITQAMLTNQLRALEEDGLISRKVYAEVPPRVEYSATQKAMDLNEMFEAMHRWWVTYEG</sequence>
<feature type="domain" description="HTH hxlR-type" evidence="4">
    <location>
        <begin position="28"/>
        <end position="124"/>
    </location>
</feature>
<dbReference type="InterPro" id="IPR036390">
    <property type="entry name" value="WH_DNA-bd_sf"/>
</dbReference>
<dbReference type="InterPro" id="IPR002577">
    <property type="entry name" value="HTH_HxlR"/>
</dbReference>
<dbReference type="Pfam" id="PF01638">
    <property type="entry name" value="HxlR"/>
    <property type="match status" value="1"/>
</dbReference>
<evidence type="ECO:0000313" key="5">
    <source>
        <dbReference type="EMBL" id="MBJ7536554.1"/>
    </source>
</evidence>
<evidence type="ECO:0000313" key="6">
    <source>
        <dbReference type="Proteomes" id="UP000628710"/>
    </source>
</evidence>
<dbReference type="EMBL" id="JAEMNX010000002">
    <property type="protein sequence ID" value="MBJ7536554.1"/>
    <property type="molecule type" value="Genomic_DNA"/>
</dbReference>
<evidence type="ECO:0000256" key="3">
    <source>
        <dbReference type="ARBA" id="ARBA00023163"/>
    </source>
</evidence>
<accession>A0A934JSM0</accession>
<keyword evidence="2" id="KW-0238">DNA-binding</keyword>
<keyword evidence="6" id="KW-1185">Reference proteome</keyword>
<keyword evidence="3" id="KW-0804">Transcription</keyword>
<gene>
    <name evidence="5" type="ORF">I8J31_02535</name>
</gene>